<evidence type="ECO:0000313" key="2">
    <source>
        <dbReference type="Proteomes" id="UP000184436"/>
    </source>
</evidence>
<evidence type="ECO:0008006" key="3">
    <source>
        <dbReference type="Google" id="ProtNLM"/>
    </source>
</evidence>
<keyword evidence="2" id="KW-1185">Reference proteome</keyword>
<dbReference type="AlphaFoldDB" id="A0A1M5C3T9"/>
<dbReference type="RefSeq" id="WP_025075164.1">
    <property type="nucleotide sequence ID" value="NZ_FQVD01000022.1"/>
</dbReference>
<name>A0A1M5C3T9_9BACE</name>
<dbReference type="STRING" id="871325.SAMN05444349_12226"/>
<proteinExistence type="predicted"/>
<dbReference type="InterPro" id="IPR024214">
    <property type="entry name" value="DUF3843"/>
</dbReference>
<gene>
    <name evidence="1" type="ORF">SAMN05444349_12226</name>
</gene>
<sequence length="329" mass="38428">MKQQKIYMKTWLDSHSRLKLVDTDQWYLDLANHLLWVISESDLYREETLETQQQVAITMALYLEDCVADSGNWRQFIRWHKKSYGRYLPFYTVSGSYFPDEINKEDVAFLLWAINSPVGEETDYIENPLDAGLLEFADVLYKLLDEVFEEAPISDGLAGDWLMETELMEKQRAALPVALMDEKLPVNVERFMKASGGEALMFFDSYAALKLFFIQALKWEDEEDSLLPDLQECENFVLYANMKGLLIGPDVAKYFADKRNELYDAETAEEEAYELFCEQGLCPFDLLKYGMEHHLLPDAQFPFENGKALLHENWDFVARWFLGEYYEGE</sequence>
<accession>A0A1M5C3T9</accession>
<reference evidence="1 2" key="1">
    <citation type="submission" date="2016-11" db="EMBL/GenBank/DDBJ databases">
        <authorList>
            <person name="Jaros S."/>
            <person name="Januszkiewicz K."/>
            <person name="Wedrychowicz H."/>
        </authorList>
    </citation>
    <scope>NUCLEOTIDE SEQUENCE [LARGE SCALE GENOMIC DNA]</scope>
    <source>
        <strain evidence="1 2">DSM 26883</strain>
    </source>
</reference>
<dbReference type="OrthoDB" id="693120at2"/>
<protein>
    <recommendedName>
        <fullName evidence="3">DUF3843 domain-containing protein</fullName>
    </recommendedName>
</protein>
<dbReference type="EMBL" id="FQVD01000022">
    <property type="protein sequence ID" value="SHF49361.1"/>
    <property type="molecule type" value="Genomic_DNA"/>
</dbReference>
<dbReference type="Proteomes" id="UP000184436">
    <property type="component" value="Unassembled WGS sequence"/>
</dbReference>
<evidence type="ECO:0000313" key="1">
    <source>
        <dbReference type="EMBL" id="SHF49361.1"/>
    </source>
</evidence>
<dbReference type="Pfam" id="PF12954">
    <property type="entry name" value="DUF3843"/>
    <property type="match status" value="2"/>
</dbReference>
<organism evidence="1 2">
    <name type="scientific">Bacteroides faecichinchillae</name>
    <dbReference type="NCBI Taxonomy" id="871325"/>
    <lineage>
        <taxon>Bacteria</taxon>
        <taxon>Pseudomonadati</taxon>
        <taxon>Bacteroidota</taxon>
        <taxon>Bacteroidia</taxon>
        <taxon>Bacteroidales</taxon>
        <taxon>Bacteroidaceae</taxon>
        <taxon>Bacteroides</taxon>
    </lineage>
</organism>